<evidence type="ECO:0000313" key="5">
    <source>
        <dbReference type="Proteomes" id="UP000707731"/>
    </source>
</evidence>
<accession>A0ABS0DJ35</accession>
<dbReference type="EMBL" id="JADLQN010000017">
    <property type="protein sequence ID" value="MBF6358444.1"/>
    <property type="molecule type" value="Genomic_DNA"/>
</dbReference>
<feature type="coiled-coil region" evidence="1">
    <location>
        <begin position="272"/>
        <end position="326"/>
    </location>
</feature>
<proteinExistence type="predicted"/>
<name>A0ABS0DJ35_9NOCA</name>
<feature type="transmembrane region" description="Helical" evidence="3">
    <location>
        <begin position="394"/>
        <end position="413"/>
    </location>
</feature>
<feature type="transmembrane region" description="Helical" evidence="3">
    <location>
        <begin position="356"/>
        <end position="374"/>
    </location>
</feature>
<evidence type="ECO:0000256" key="2">
    <source>
        <dbReference type="SAM" id="MobiDB-lite"/>
    </source>
</evidence>
<keyword evidence="1" id="KW-0175">Coiled coil</keyword>
<organism evidence="4 5">
    <name type="scientific">Nocardia higoensis</name>
    <dbReference type="NCBI Taxonomy" id="228599"/>
    <lineage>
        <taxon>Bacteria</taxon>
        <taxon>Bacillati</taxon>
        <taxon>Actinomycetota</taxon>
        <taxon>Actinomycetes</taxon>
        <taxon>Mycobacteriales</taxon>
        <taxon>Nocardiaceae</taxon>
        <taxon>Nocardia</taxon>
    </lineage>
</organism>
<feature type="region of interest" description="Disordered" evidence="2">
    <location>
        <begin position="39"/>
        <end position="105"/>
    </location>
</feature>
<gene>
    <name evidence="4" type="ORF">IU449_28515</name>
</gene>
<feature type="transmembrane region" description="Helical" evidence="3">
    <location>
        <begin position="425"/>
        <end position="443"/>
    </location>
</feature>
<evidence type="ECO:0008006" key="6">
    <source>
        <dbReference type="Google" id="ProtNLM"/>
    </source>
</evidence>
<dbReference type="Proteomes" id="UP000707731">
    <property type="component" value="Unassembled WGS sequence"/>
</dbReference>
<feature type="region of interest" description="Disordered" evidence="2">
    <location>
        <begin position="1"/>
        <end position="22"/>
    </location>
</feature>
<sequence>MTTTEPTVHNTVHNTDDVHTTTPGVHTAAVYTLPTADRHPVMHSDTENLGEGVHNSNTAPAEPAEDVHNTAAERAQDVHSDAHSAETAPAPAEESDATPRRRPARTDADAAALAAMAPDKGRQIRFACGALENPRPAQVRHWLADRGVTDISPTYIARVVKDWNAEPGPHRAETARPARVHTRTTPTTPADTTEDMHMGVHSIDTAAAPVVHTPADHRPERALDEHSAGVHTGTGVHSDSGPAVHTDEAPELAAQVAKARARLKYDRDAALFEALSAEEIDAERALAEREREIDRQIRQASAEAKLRRLERERKDIEAEARAESRDGRWHRRAVAKRRRLASPDARLTMLYRRSELIGRALLVAVVIGMIWSGYNVQSNLVPDDDLSNPLYWLSYGLEAMISIPLIAIMLTITDASREGREVKRARATAAELALLALTITLNTGPHLGAGDYGTAAKFAIAPVMVGVMVWVHSWSSEHYADMILHATPADERPSTTSEENA</sequence>
<reference evidence="4 5" key="1">
    <citation type="submission" date="2020-10" db="EMBL/GenBank/DDBJ databases">
        <title>Identification of Nocardia species via Next-generation sequencing and recognition of intraspecies genetic diversity.</title>
        <authorList>
            <person name="Li P."/>
            <person name="Li P."/>
            <person name="Lu B."/>
        </authorList>
    </citation>
    <scope>NUCLEOTIDE SEQUENCE [LARGE SCALE GENOMIC DNA]</scope>
    <source>
        <strain evidence="4 5">BJ06-0143</strain>
    </source>
</reference>
<protein>
    <recommendedName>
        <fullName evidence="6">DUF2637 domain-containing protein</fullName>
    </recommendedName>
</protein>
<feature type="compositionally biased region" description="Basic and acidic residues" evidence="2">
    <location>
        <begin position="74"/>
        <end position="84"/>
    </location>
</feature>
<feature type="compositionally biased region" description="Basic and acidic residues" evidence="2">
    <location>
        <begin position="166"/>
        <end position="176"/>
    </location>
</feature>
<keyword evidence="3" id="KW-1133">Transmembrane helix</keyword>
<feature type="region of interest" description="Disordered" evidence="2">
    <location>
        <begin position="166"/>
        <end position="195"/>
    </location>
</feature>
<keyword evidence="5" id="KW-1185">Reference proteome</keyword>
<evidence type="ECO:0000313" key="4">
    <source>
        <dbReference type="EMBL" id="MBF6358444.1"/>
    </source>
</evidence>
<evidence type="ECO:0000256" key="3">
    <source>
        <dbReference type="SAM" id="Phobius"/>
    </source>
</evidence>
<keyword evidence="3" id="KW-0812">Transmembrane</keyword>
<comment type="caution">
    <text evidence="4">The sequence shown here is derived from an EMBL/GenBank/DDBJ whole genome shotgun (WGS) entry which is preliminary data.</text>
</comment>
<keyword evidence="3" id="KW-0472">Membrane</keyword>
<feature type="transmembrane region" description="Helical" evidence="3">
    <location>
        <begin position="455"/>
        <end position="474"/>
    </location>
</feature>
<dbReference type="RefSeq" id="WP_195005278.1">
    <property type="nucleotide sequence ID" value="NZ_JADLQN010000017.1"/>
</dbReference>
<evidence type="ECO:0000256" key="1">
    <source>
        <dbReference type="SAM" id="Coils"/>
    </source>
</evidence>